<sequence>MVVIRALHGKLGWIGHENREYILCILWIEMMRGSSLIVQQLSVIDLHYWELLHFKWLSYTDEKSLPVVEAHRPLLGLHSIALSALERQVHFISLLCN</sequence>
<protein>
    <submittedName>
        <fullName evidence="1">Uncharacterized protein</fullName>
    </submittedName>
</protein>
<gene>
    <name evidence="1" type="ORF">Scep_016401</name>
</gene>
<evidence type="ECO:0000313" key="2">
    <source>
        <dbReference type="Proteomes" id="UP001419268"/>
    </source>
</evidence>
<reference evidence="1 2" key="1">
    <citation type="submission" date="2024-01" db="EMBL/GenBank/DDBJ databases">
        <title>Genome assemblies of Stephania.</title>
        <authorList>
            <person name="Yang L."/>
        </authorList>
    </citation>
    <scope>NUCLEOTIDE SEQUENCE [LARGE SCALE GENOMIC DNA]</scope>
    <source>
        <strain evidence="1">JXDWG</strain>
        <tissue evidence="1">Leaf</tissue>
    </source>
</reference>
<organism evidence="1 2">
    <name type="scientific">Stephania cephalantha</name>
    <dbReference type="NCBI Taxonomy" id="152367"/>
    <lineage>
        <taxon>Eukaryota</taxon>
        <taxon>Viridiplantae</taxon>
        <taxon>Streptophyta</taxon>
        <taxon>Embryophyta</taxon>
        <taxon>Tracheophyta</taxon>
        <taxon>Spermatophyta</taxon>
        <taxon>Magnoliopsida</taxon>
        <taxon>Ranunculales</taxon>
        <taxon>Menispermaceae</taxon>
        <taxon>Menispermoideae</taxon>
        <taxon>Cissampelideae</taxon>
        <taxon>Stephania</taxon>
    </lineage>
</organism>
<evidence type="ECO:0000313" key="1">
    <source>
        <dbReference type="EMBL" id="KAK9118308.1"/>
    </source>
</evidence>
<accession>A0AAP0INS3</accession>
<comment type="caution">
    <text evidence="1">The sequence shown here is derived from an EMBL/GenBank/DDBJ whole genome shotgun (WGS) entry which is preliminary data.</text>
</comment>
<name>A0AAP0INS3_9MAGN</name>
<dbReference type="AlphaFoldDB" id="A0AAP0INS3"/>
<keyword evidence="2" id="KW-1185">Reference proteome</keyword>
<dbReference type="Proteomes" id="UP001419268">
    <property type="component" value="Unassembled WGS sequence"/>
</dbReference>
<dbReference type="EMBL" id="JBBNAG010000007">
    <property type="protein sequence ID" value="KAK9118308.1"/>
    <property type="molecule type" value="Genomic_DNA"/>
</dbReference>
<proteinExistence type="predicted"/>